<accession>A0ABD2WI74</accession>
<comment type="caution">
    <text evidence="1">The sequence shown here is derived from an EMBL/GenBank/DDBJ whole genome shotgun (WGS) entry which is preliminary data.</text>
</comment>
<dbReference type="Proteomes" id="UP001627154">
    <property type="component" value="Unassembled WGS sequence"/>
</dbReference>
<proteinExistence type="predicted"/>
<keyword evidence="2" id="KW-1185">Reference proteome</keyword>
<dbReference type="AlphaFoldDB" id="A0ABD2WI74"/>
<protein>
    <submittedName>
        <fullName evidence="1">Uncharacterized protein</fullName>
    </submittedName>
</protein>
<dbReference type="EMBL" id="JBJJXI010000102">
    <property type="protein sequence ID" value="KAL3392767.1"/>
    <property type="molecule type" value="Genomic_DNA"/>
</dbReference>
<organism evidence="1 2">
    <name type="scientific">Trichogramma kaykai</name>
    <dbReference type="NCBI Taxonomy" id="54128"/>
    <lineage>
        <taxon>Eukaryota</taxon>
        <taxon>Metazoa</taxon>
        <taxon>Ecdysozoa</taxon>
        <taxon>Arthropoda</taxon>
        <taxon>Hexapoda</taxon>
        <taxon>Insecta</taxon>
        <taxon>Pterygota</taxon>
        <taxon>Neoptera</taxon>
        <taxon>Endopterygota</taxon>
        <taxon>Hymenoptera</taxon>
        <taxon>Apocrita</taxon>
        <taxon>Proctotrupomorpha</taxon>
        <taxon>Chalcidoidea</taxon>
        <taxon>Trichogrammatidae</taxon>
        <taxon>Trichogramma</taxon>
    </lineage>
</organism>
<evidence type="ECO:0000313" key="1">
    <source>
        <dbReference type="EMBL" id="KAL3392767.1"/>
    </source>
</evidence>
<gene>
    <name evidence="1" type="ORF">TKK_012805</name>
</gene>
<reference evidence="1 2" key="1">
    <citation type="journal article" date="2024" name="bioRxiv">
        <title>A reference genome for Trichogramma kaykai: A tiny desert-dwelling parasitoid wasp with competing sex-ratio distorters.</title>
        <authorList>
            <person name="Culotta J."/>
            <person name="Lindsey A.R."/>
        </authorList>
    </citation>
    <scope>NUCLEOTIDE SEQUENCE [LARGE SCALE GENOMIC DNA]</scope>
    <source>
        <strain evidence="1 2">KSX58</strain>
    </source>
</reference>
<name>A0ABD2WI74_9HYME</name>
<evidence type="ECO:0000313" key="2">
    <source>
        <dbReference type="Proteomes" id="UP001627154"/>
    </source>
</evidence>
<sequence>MCHCTRENCIRAALRKSQSRNMVYVESTTTNRRVWSATAPFAVAAAKSLPKASRIRMHNELRAAAAYNTGIYMCTCIHLASHAHTHTGILAASELSCTPLHMPRAAQPCVCLRTNAHMHVTRLLHRHTYVGIWVCV</sequence>